<dbReference type="AlphaFoldDB" id="A0A3P9C003"/>
<dbReference type="SUPFAM" id="SSF48726">
    <property type="entry name" value="Immunoglobulin"/>
    <property type="match status" value="1"/>
</dbReference>
<dbReference type="Gene3D" id="2.60.40.10">
    <property type="entry name" value="Immunoglobulins"/>
    <property type="match status" value="1"/>
</dbReference>
<organism evidence="1 2">
    <name type="scientific">Maylandia zebra</name>
    <name type="common">zebra mbuna</name>
    <dbReference type="NCBI Taxonomy" id="106582"/>
    <lineage>
        <taxon>Eukaryota</taxon>
        <taxon>Metazoa</taxon>
        <taxon>Chordata</taxon>
        <taxon>Craniata</taxon>
        <taxon>Vertebrata</taxon>
        <taxon>Euteleostomi</taxon>
        <taxon>Actinopterygii</taxon>
        <taxon>Neopterygii</taxon>
        <taxon>Teleostei</taxon>
        <taxon>Neoteleostei</taxon>
        <taxon>Acanthomorphata</taxon>
        <taxon>Ovalentaria</taxon>
        <taxon>Cichlomorphae</taxon>
        <taxon>Cichliformes</taxon>
        <taxon>Cichlidae</taxon>
        <taxon>African cichlids</taxon>
        <taxon>Pseudocrenilabrinae</taxon>
        <taxon>Haplochromini</taxon>
        <taxon>Maylandia</taxon>
        <taxon>Maylandia zebra complex</taxon>
    </lineage>
</organism>
<dbReference type="InterPro" id="IPR013783">
    <property type="entry name" value="Ig-like_fold"/>
</dbReference>
<dbReference type="STRING" id="106582.ENSMZEP00005015216"/>
<sequence length="126" mass="14449">MSTYVTSTVLHTGLTDGSDVEQTPTLWEREGESATMQCNHTKDMYWYQQLPGKGMKQIVFTTAYSTHTYETQSHAPVTFSFMVWQYIFLKTLILHQADTLTVGSTHRMKFYSKASLLRKLGNPKQS</sequence>
<evidence type="ECO:0000313" key="2">
    <source>
        <dbReference type="Proteomes" id="UP000265160"/>
    </source>
</evidence>
<dbReference type="Proteomes" id="UP000265160">
    <property type="component" value="LG19"/>
</dbReference>
<proteinExistence type="predicted"/>
<protein>
    <recommendedName>
        <fullName evidence="3">Immunoglobulin V-set domain-containing protein</fullName>
    </recommendedName>
</protein>
<dbReference type="GeneTree" id="ENSGT00940000177066"/>
<reference evidence="1 2" key="1">
    <citation type="journal article" date="2014" name="Nature">
        <title>The genomic substrate for adaptive radiation in African cichlid fish.</title>
        <authorList>
            <person name="Brawand D."/>
            <person name="Wagner C.E."/>
            <person name="Li Y.I."/>
            <person name="Malinsky M."/>
            <person name="Keller I."/>
            <person name="Fan S."/>
            <person name="Simakov O."/>
            <person name="Ng A.Y."/>
            <person name="Lim Z.W."/>
            <person name="Bezault E."/>
            <person name="Turner-Maier J."/>
            <person name="Johnson J."/>
            <person name="Alcazar R."/>
            <person name="Noh H.J."/>
            <person name="Russell P."/>
            <person name="Aken B."/>
            <person name="Alfoldi J."/>
            <person name="Amemiya C."/>
            <person name="Azzouzi N."/>
            <person name="Baroiller J.F."/>
            <person name="Barloy-Hubler F."/>
            <person name="Berlin A."/>
            <person name="Bloomquist R."/>
            <person name="Carleton K.L."/>
            <person name="Conte M.A."/>
            <person name="D'Cotta H."/>
            <person name="Eshel O."/>
            <person name="Gaffney L."/>
            <person name="Galibert F."/>
            <person name="Gante H.F."/>
            <person name="Gnerre S."/>
            <person name="Greuter L."/>
            <person name="Guyon R."/>
            <person name="Haddad N.S."/>
            <person name="Haerty W."/>
            <person name="Harris R.M."/>
            <person name="Hofmann H.A."/>
            <person name="Hourlier T."/>
            <person name="Hulata G."/>
            <person name="Jaffe D.B."/>
            <person name="Lara M."/>
            <person name="Lee A.P."/>
            <person name="MacCallum I."/>
            <person name="Mwaiko S."/>
            <person name="Nikaido M."/>
            <person name="Nishihara H."/>
            <person name="Ozouf-Costaz C."/>
            <person name="Penman D.J."/>
            <person name="Przybylski D."/>
            <person name="Rakotomanga M."/>
            <person name="Renn S.C.P."/>
            <person name="Ribeiro F.J."/>
            <person name="Ron M."/>
            <person name="Salzburger W."/>
            <person name="Sanchez-Pulido L."/>
            <person name="Santos M.E."/>
            <person name="Searle S."/>
            <person name="Sharpe T."/>
            <person name="Swofford R."/>
            <person name="Tan F.J."/>
            <person name="Williams L."/>
            <person name="Young S."/>
            <person name="Yin S."/>
            <person name="Okada N."/>
            <person name="Kocher T.D."/>
            <person name="Miska E.A."/>
            <person name="Lander E.S."/>
            <person name="Venkatesh B."/>
            <person name="Fernald R.D."/>
            <person name="Meyer A."/>
            <person name="Ponting C.P."/>
            <person name="Streelman J.T."/>
            <person name="Lindblad-Toh K."/>
            <person name="Seehausen O."/>
            <person name="Di Palma F."/>
        </authorList>
    </citation>
    <scope>NUCLEOTIDE SEQUENCE</scope>
</reference>
<reference evidence="1" key="2">
    <citation type="submission" date="2025-08" db="UniProtKB">
        <authorList>
            <consortium name="Ensembl"/>
        </authorList>
    </citation>
    <scope>IDENTIFICATION</scope>
</reference>
<reference evidence="1" key="3">
    <citation type="submission" date="2025-09" db="UniProtKB">
        <authorList>
            <consortium name="Ensembl"/>
        </authorList>
    </citation>
    <scope>IDENTIFICATION</scope>
</reference>
<dbReference type="Ensembl" id="ENSMZET00005015708.1">
    <property type="protein sequence ID" value="ENSMZEP00005015216.1"/>
    <property type="gene ID" value="ENSMZEG00005011414.1"/>
</dbReference>
<dbReference type="InterPro" id="IPR036179">
    <property type="entry name" value="Ig-like_dom_sf"/>
</dbReference>
<evidence type="ECO:0008006" key="3">
    <source>
        <dbReference type="Google" id="ProtNLM"/>
    </source>
</evidence>
<accession>A0A3P9C003</accession>
<keyword evidence="2" id="KW-1185">Reference proteome</keyword>
<name>A0A3P9C003_9CICH</name>
<evidence type="ECO:0000313" key="1">
    <source>
        <dbReference type="Ensembl" id="ENSMZEP00005015216.1"/>
    </source>
</evidence>